<dbReference type="Proteomes" id="UP001067708">
    <property type="component" value="Unassembled WGS sequence"/>
</dbReference>
<dbReference type="EMBL" id="JAPTNG010000006">
    <property type="protein sequence ID" value="MCZ0830919.1"/>
    <property type="molecule type" value="Genomic_DNA"/>
</dbReference>
<dbReference type="RefSeq" id="WP_258417186.1">
    <property type="nucleotide sequence ID" value="NZ_JAPTNG010000006.1"/>
</dbReference>
<organism evidence="1 2">
    <name type="scientific">Brevibacillus halotolerans</name>
    <dbReference type="NCBI Taxonomy" id="1507437"/>
    <lineage>
        <taxon>Bacteria</taxon>
        <taxon>Bacillati</taxon>
        <taxon>Bacillota</taxon>
        <taxon>Bacilli</taxon>
        <taxon>Bacillales</taxon>
        <taxon>Paenibacillaceae</taxon>
        <taxon>Brevibacillus</taxon>
    </lineage>
</organism>
<protein>
    <submittedName>
        <fullName evidence="1">Uncharacterized protein</fullName>
    </submittedName>
</protein>
<evidence type="ECO:0000313" key="2">
    <source>
        <dbReference type="Proteomes" id="UP001067708"/>
    </source>
</evidence>
<proteinExistence type="predicted"/>
<evidence type="ECO:0000313" key="1">
    <source>
        <dbReference type="EMBL" id="MCZ0830919.1"/>
    </source>
</evidence>
<accession>A0ABT4HVV1</accession>
<keyword evidence="2" id="KW-1185">Reference proteome</keyword>
<reference evidence="1" key="1">
    <citation type="submission" date="2022-09" db="EMBL/GenBank/DDBJ databases">
        <title>Genome analysis and characterization of larvicidal activity of Brevibacillus strains.</title>
        <authorList>
            <person name="Patrusheva E.V."/>
            <person name="Izotova A.O."/>
            <person name="Toshchakov S.V."/>
            <person name="Sineoky S.P."/>
        </authorList>
    </citation>
    <scope>NUCLEOTIDE SEQUENCE</scope>
    <source>
        <strain evidence="1">VKPM_B-13244</strain>
    </source>
</reference>
<name>A0ABT4HVV1_9BACL</name>
<gene>
    <name evidence="1" type="ORF">O0535_08975</name>
</gene>
<sequence>MAANGRKWHQANTLVKEKDAEQIVINFAQGNEESGEAPQKTVPAFNVSYQENPYTMTFTLNGVRWFDQQTFEELKKSDLVADAYQLITLDASSDRFVFVFIEVKEYSDPAQIVLNLSKDNQAQLKTVYSIRTPHIHSGSNLL</sequence>
<comment type="caution">
    <text evidence="1">The sequence shown here is derived from an EMBL/GenBank/DDBJ whole genome shotgun (WGS) entry which is preliminary data.</text>
</comment>